<dbReference type="AlphaFoldDB" id="A0A1R4G4T2"/>
<organism evidence="3 4">
    <name type="scientific">Arthrobacter rhombi</name>
    <dbReference type="NCBI Taxonomy" id="71253"/>
    <lineage>
        <taxon>Bacteria</taxon>
        <taxon>Bacillati</taxon>
        <taxon>Actinomycetota</taxon>
        <taxon>Actinomycetes</taxon>
        <taxon>Micrococcales</taxon>
        <taxon>Micrococcaceae</taxon>
        <taxon>Arthrobacter</taxon>
    </lineage>
</organism>
<feature type="domain" description="TadE-like" evidence="2">
    <location>
        <begin position="8"/>
        <end position="50"/>
    </location>
</feature>
<dbReference type="InterPro" id="IPR049790">
    <property type="entry name" value="Rv3655c/TadE"/>
</dbReference>
<proteinExistence type="predicted"/>
<evidence type="ECO:0000313" key="3">
    <source>
        <dbReference type="EMBL" id="SJM63184.1"/>
    </source>
</evidence>
<feature type="region of interest" description="Disordered" evidence="1">
    <location>
        <begin position="108"/>
        <end position="131"/>
    </location>
</feature>
<evidence type="ECO:0000259" key="2">
    <source>
        <dbReference type="Pfam" id="PF07811"/>
    </source>
</evidence>
<sequence length="131" mass="13848">MSLHHQRGSSTAEFAVLLPVVAAFLALVLGAGVCGSTQIRLEQAARAAARELARGEPAAHAVETGHRLAGESTAVRVGPAGRYRSVEVTRTITLPWFSDRELLVLSAQAQARTEEGPQRPGGRQWSLTGAP</sequence>
<dbReference type="InterPro" id="IPR012495">
    <property type="entry name" value="TadE-like_dom"/>
</dbReference>
<keyword evidence="4" id="KW-1185">Reference proteome</keyword>
<name>A0A1R4G4T2_9MICC</name>
<evidence type="ECO:0000256" key="1">
    <source>
        <dbReference type="SAM" id="MobiDB-lite"/>
    </source>
</evidence>
<reference evidence="3 4" key="1">
    <citation type="submission" date="2017-02" db="EMBL/GenBank/DDBJ databases">
        <authorList>
            <person name="Peterson S.W."/>
        </authorList>
    </citation>
    <scope>NUCLEOTIDE SEQUENCE [LARGE SCALE GENOMIC DNA]</scope>
    <source>
        <strain evidence="3 4">B Ar 00.02</strain>
    </source>
</reference>
<dbReference type="Proteomes" id="UP000195913">
    <property type="component" value="Unassembled WGS sequence"/>
</dbReference>
<accession>A0A1R4G4T2</accession>
<protein>
    <recommendedName>
        <fullName evidence="2">TadE-like domain-containing protein</fullName>
    </recommendedName>
</protein>
<dbReference type="Pfam" id="PF07811">
    <property type="entry name" value="TadE"/>
    <property type="match status" value="1"/>
</dbReference>
<evidence type="ECO:0000313" key="4">
    <source>
        <dbReference type="Proteomes" id="UP000195913"/>
    </source>
</evidence>
<dbReference type="EMBL" id="FUHW01000027">
    <property type="protein sequence ID" value="SJM63184.1"/>
    <property type="molecule type" value="Genomic_DNA"/>
</dbReference>
<dbReference type="NCBIfam" id="NF041390">
    <property type="entry name" value="TadE_Rv3655c"/>
    <property type="match status" value="1"/>
</dbReference>
<dbReference type="RefSeq" id="WP_086997830.1">
    <property type="nucleotide sequence ID" value="NZ_FUHW01000027.1"/>
</dbReference>
<gene>
    <name evidence="3" type="ORF">FM101_07740</name>
</gene>